<feature type="non-terminal residue" evidence="2">
    <location>
        <position position="1"/>
    </location>
</feature>
<name>A0AAD6FNM0_9TELE</name>
<dbReference type="AlphaFoldDB" id="A0AAD6FNM0"/>
<feature type="region of interest" description="Disordered" evidence="1">
    <location>
        <begin position="1"/>
        <end position="23"/>
    </location>
</feature>
<dbReference type="EMBL" id="JAPTMU010000007">
    <property type="protein sequence ID" value="KAJ4941082.1"/>
    <property type="molecule type" value="Genomic_DNA"/>
</dbReference>
<proteinExistence type="predicted"/>
<sequence length="68" mass="7420">MKKQFNRMRQLANQTVGSPAGEERIRTHDEGADMVPREQGCCCPLTDKSRHRAATGHPAAASQGTLTN</sequence>
<organism evidence="2 3">
    <name type="scientific">Pogonophryne albipinna</name>
    <dbReference type="NCBI Taxonomy" id="1090488"/>
    <lineage>
        <taxon>Eukaryota</taxon>
        <taxon>Metazoa</taxon>
        <taxon>Chordata</taxon>
        <taxon>Craniata</taxon>
        <taxon>Vertebrata</taxon>
        <taxon>Euteleostomi</taxon>
        <taxon>Actinopterygii</taxon>
        <taxon>Neopterygii</taxon>
        <taxon>Teleostei</taxon>
        <taxon>Neoteleostei</taxon>
        <taxon>Acanthomorphata</taxon>
        <taxon>Eupercaria</taxon>
        <taxon>Perciformes</taxon>
        <taxon>Notothenioidei</taxon>
        <taxon>Pogonophryne</taxon>
    </lineage>
</organism>
<dbReference type="Proteomes" id="UP001219934">
    <property type="component" value="Unassembled WGS sequence"/>
</dbReference>
<protein>
    <submittedName>
        <fullName evidence="2">Uncharacterized protein</fullName>
    </submittedName>
</protein>
<feature type="region of interest" description="Disordered" evidence="1">
    <location>
        <begin position="49"/>
        <end position="68"/>
    </location>
</feature>
<keyword evidence="3" id="KW-1185">Reference proteome</keyword>
<gene>
    <name evidence="2" type="ORF">JOQ06_027369</name>
</gene>
<evidence type="ECO:0000313" key="3">
    <source>
        <dbReference type="Proteomes" id="UP001219934"/>
    </source>
</evidence>
<evidence type="ECO:0000256" key="1">
    <source>
        <dbReference type="SAM" id="MobiDB-lite"/>
    </source>
</evidence>
<evidence type="ECO:0000313" key="2">
    <source>
        <dbReference type="EMBL" id="KAJ4941082.1"/>
    </source>
</evidence>
<accession>A0AAD6FNM0</accession>
<reference evidence="2" key="1">
    <citation type="submission" date="2022-11" db="EMBL/GenBank/DDBJ databases">
        <title>Chromosome-level genome of Pogonophryne albipinna.</title>
        <authorList>
            <person name="Jo E."/>
        </authorList>
    </citation>
    <scope>NUCLEOTIDE SEQUENCE</scope>
    <source>
        <strain evidence="2">SGF0006</strain>
        <tissue evidence="2">Muscle</tissue>
    </source>
</reference>
<comment type="caution">
    <text evidence="2">The sequence shown here is derived from an EMBL/GenBank/DDBJ whole genome shotgun (WGS) entry which is preliminary data.</text>
</comment>